<evidence type="ECO:0000256" key="7">
    <source>
        <dbReference type="ARBA" id="ARBA00022982"/>
    </source>
</evidence>
<dbReference type="GO" id="GO:0006122">
    <property type="term" value="P:mitochondrial electron transport, ubiquinol to cytochrome c"/>
    <property type="evidence" value="ECO:0007669"/>
    <property type="project" value="InterPro"/>
</dbReference>
<dbReference type="Pfam" id="PF02271">
    <property type="entry name" value="UCR_14kD"/>
    <property type="match status" value="1"/>
</dbReference>
<keyword evidence="4 12" id="KW-0813">Transport</keyword>
<accession>A0AAD8ZVQ0</accession>
<keyword evidence="7 12" id="KW-0249">Electron transport</keyword>
<dbReference type="Proteomes" id="UP001239994">
    <property type="component" value="Unassembled WGS sequence"/>
</dbReference>
<dbReference type="EMBL" id="JAROKS010000003">
    <property type="protein sequence ID" value="KAK1805133.1"/>
    <property type="molecule type" value="Genomic_DNA"/>
</dbReference>
<keyword evidence="8 12" id="KW-0496">Mitochondrion</keyword>
<comment type="function">
    <text evidence="12">Component of the ubiquinol-cytochrome c oxidoreductase, a multisubunit transmembrane complex that is part of the mitochondrial electron transport chain which drives oxidative phosphorylation.</text>
</comment>
<comment type="similarity">
    <text evidence="2 12">Belongs to the UQCRB/QCR7 family.</text>
</comment>
<dbReference type="GO" id="GO:0045275">
    <property type="term" value="C:respiratory chain complex III"/>
    <property type="evidence" value="ECO:0007669"/>
    <property type="project" value="InterPro"/>
</dbReference>
<keyword evidence="5 12" id="KW-0679">Respiratory chain</keyword>
<keyword evidence="9 12" id="KW-0472">Membrane</keyword>
<evidence type="ECO:0000256" key="4">
    <source>
        <dbReference type="ARBA" id="ARBA00022448"/>
    </source>
</evidence>
<dbReference type="Gene3D" id="1.10.1090.10">
    <property type="entry name" value="Cytochrome b-c1 complex subunit 7"/>
    <property type="match status" value="1"/>
</dbReference>
<dbReference type="PIRSF" id="PIRSF000022">
    <property type="entry name" value="Bc1_14K"/>
    <property type="match status" value="1"/>
</dbReference>
<proteinExistence type="inferred from homology"/>
<evidence type="ECO:0000256" key="8">
    <source>
        <dbReference type="ARBA" id="ARBA00023128"/>
    </source>
</evidence>
<evidence type="ECO:0000313" key="14">
    <source>
        <dbReference type="Proteomes" id="UP001239994"/>
    </source>
</evidence>
<evidence type="ECO:0000256" key="2">
    <source>
        <dbReference type="ARBA" id="ARBA00008554"/>
    </source>
</evidence>
<dbReference type="SUPFAM" id="SSF81524">
    <property type="entry name" value="14 kDa protein of cytochrome bc1 complex (Ubiquinol-cytochrome c reductase)"/>
    <property type="match status" value="1"/>
</dbReference>
<dbReference type="GO" id="GO:0005743">
    <property type="term" value="C:mitochondrial inner membrane"/>
    <property type="evidence" value="ECO:0007669"/>
    <property type="project" value="UniProtKB-SubCell"/>
</dbReference>
<comment type="caution">
    <text evidence="13">The sequence shown here is derived from an EMBL/GenBank/DDBJ whole genome shotgun (WGS) entry which is preliminary data.</text>
</comment>
<comment type="subunit">
    <text evidence="10">Component of the ubiquinol-cytochrome c oxidoreductase (cytochrome b-c1 complex, complex III, CIII), a multisubunit enzyme composed of 3 respiratory subunits cytochrome b, cytochrome c1 and Rieske protein, 2 core protein subunits, and additional low-molecular weight protein subunits. The complex exists as an obligatory dimer and forms supercomplexes (SCs) in the inner mitochondrial membrane with cytochrome c oxidase (complex IV, CIV).</text>
</comment>
<keyword evidence="6 12" id="KW-0999">Mitochondrion inner membrane</keyword>
<evidence type="ECO:0000256" key="1">
    <source>
        <dbReference type="ARBA" id="ARBA00004443"/>
    </source>
</evidence>
<dbReference type="FunFam" id="1.10.1090.10:FF:000001">
    <property type="entry name" value="Cytochrome b-c1 complex subunit 7"/>
    <property type="match status" value="1"/>
</dbReference>
<name>A0AAD8ZVQ0_9TELE</name>
<evidence type="ECO:0000256" key="11">
    <source>
        <dbReference type="ARBA" id="ARBA00046393"/>
    </source>
</evidence>
<comment type="subcellular location">
    <subcellularLocation>
        <location evidence="1">Mitochondrion inner membrane</location>
        <topology evidence="1">Peripheral membrane protein</topology>
        <orientation evidence="1">Matrix side</orientation>
    </subcellularLocation>
</comment>
<evidence type="ECO:0000256" key="12">
    <source>
        <dbReference type="PIRNR" id="PIRNR000022"/>
    </source>
</evidence>
<sequence>MLKSSKYIIVLPSPKTAATGRLLFTFKKWYYNACGFNKLGLVRDDTVYENTDVKEAIRRLPEPVYNDRMFRIRRALDLSMKHQILPKDQWTKYEEDVHYLQPYLKEVIRERKEKEEWQRK</sequence>
<evidence type="ECO:0000256" key="3">
    <source>
        <dbReference type="ARBA" id="ARBA00016323"/>
    </source>
</evidence>
<evidence type="ECO:0000256" key="10">
    <source>
        <dbReference type="ARBA" id="ARBA00038521"/>
    </source>
</evidence>
<evidence type="ECO:0000313" key="13">
    <source>
        <dbReference type="EMBL" id="KAK1805133.1"/>
    </source>
</evidence>
<dbReference type="PANTHER" id="PTHR12022:SF0">
    <property type="entry name" value="CYTOCHROME B-C1 COMPLEX SUBUNIT 7"/>
    <property type="match status" value="1"/>
</dbReference>
<keyword evidence="14" id="KW-1185">Reference proteome</keyword>
<comment type="subunit">
    <text evidence="11">Component of the ubiquinol-cytochrome c oxidoreductase (cytochrome b-c1 complex, complex III, CIII), a multisubunit enzyme composed of 11 subunits. The complex is composed of 3 respiratory subunits cytochrome b, cytochrome c1 and Rieske protein UQCRFS1, 2 core protein subunits UQCRC1/QCR1 and UQCRC2/QCR2, and 6 low-molecular weight protein subunits UQCRH/QCR6, UQCRB/QCR7, UQCRQ/QCR8, UQCR10/QCR9, UQCR11/QCR10 and subunit 9, the cleavage product of Rieske protein UQCRFS1. The complex exists as an obligatory dimer and forms supercomplexes (SCs) in the inner mitochondrial membrane with NADH-ubiquinone oxidoreductase (complex I, CI) and cytochrome c oxidase (complex IV, CIV), resulting in different assemblies (supercomplex SCI(1)III(2)IV(1) and megacomplex MCI(2)III(2)IV(2)).</text>
</comment>
<dbReference type="AlphaFoldDB" id="A0AAD8ZVQ0"/>
<dbReference type="PANTHER" id="PTHR12022">
    <property type="entry name" value="UBIQUINOL-CYTOCHROME C REDUCTASE COMPLEX 14 KD PROTEIN"/>
    <property type="match status" value="1"/>
</dbReference>
<dbReference type="InterPro" id="IPR003197">
    <property type="entry name" value="QCR7"/>
</dbReference>
<organism evidence="13 14">
    <name type="scientific">Electrophorus voltai</name>
    <dbReference type="NCBI Taxonomy" id="2609070"/>
    <lineage>
        <taxon>Eukaryota</taxon>
        <taxon>Metazoa</taxon>
        <taxon>Chordata</taxon>
        <taxon>Craniata</taxon>
        <taxon>Vertebrata</taxon>
        <taxon>Euteleostomi</taxon>
        <taxon>Actinopterygii</taxon>
        <taxon>Neopterygii</taxon>
        <taxon>Teleostei</taxon>
        <taxon>Ostariophysi</taxon>
        <taxon>Gymnotiformes</taxon>
        <taxon>Gymnotoidei</taxon>
        <taxon>Gymnotidae</taxon>
        <taxon>Electrophorus</taxon>
    </lineage>
</organism>
<gene>
    <name evidence="13" type="ORF">P4O66_019485</name>
</gene>
<protein>
    <recommendedName>
        <fullName evidence="3 12">Cytochrome b-c1 complex subunit 7</fullName>
    </recommendedName>
</protein>
<evidence type="ECO:0000256" key="6">
    <source>
        <dbReference type="ARBA" id="ARBA00022792"/>
    </source>
</evidence>
<evidence type="ECO:0000256" key="5">
    <source>
        <dbReference type="ARBA" id="ARBA00022660"/>
    </source>
</evidence>
<dbReference type="InterPro" id="IPR036544">
    <property type="entry name" value="QCR7_sf"/>
</dbReference>
<evidence type="ECO:0000256" key="9">
    <source>
        <dbReference type="ARBA" id="ARBA00023136"/>
    </source>
</evidence>
<reference evidence="13" key="1">
    <citation type="submission" date="2023-03" db="EMBL/GenBank/DDBJ databases">
        <title>Electrophorus voltai genome.</title>
        <authorList>
            <person name="Bian C."/>
        </authorList>
    </citation>
    <scope>NUCLEOTIDE SEQUENCE</scope>
    <source>
        <strain evidence="13">CB-2022</strain>
        <tissue evidence="13">Muscle</tissue>
    </source>
</reference>